<sequence>MSLHEFLREGGEASYRIVNRLSHLIQNLDISGLGSPFPFNPASRRNSWRDWDGYAHNDIDLQVILRTADSLVISDK</sequence>
<proteinExistence type="predicted"/>
<keyword evidence="2" id="KW-1185">Reference proteome</keyword>
<dbReference type="Proteomes" id="UP001219934">
    <property type="component" value="Unassembled WGS sequence"/>
</dbReference>
<dbReference type="EMBL" id="JAPTMU010000013">
    <property type="protein sequence ID" value="KAJ4933052.1"/>
    <property type="molecule type" value="Genomic_DNA"/>
</dbReference>
<accession>A0AAD6AYF8</accession>
<gene>
    <name evidence="1" type="ORF">JOQ06_029889</name>
</gene>
<dbReference type="AlphaFoldDB" id="A0AAD6AYF8"/>
<comment type="caution">
    <text evidence="1">The sequence shown here is derived from an EMBL/GenBank/DDBJ whole genome shotgun (WGS) entry which is preliminary data.</text>
</comment>
<reference evidence="1" key="1">
    <citation type="submission" date="2022-11" db="EMBL/GenBank/DDBJ databases">
        <title>Chromosome-level genome of Pogonophryne albipinna.</title>
        <authorList>
            <person name="Jo E."/>
        </authorList>
    </citation>
    <scope>NUCLEOTIDE SEQUENCE</scope>
    <source>
        <strain evidence="1">SGF0006</strain>
        <tissue evidence="1">Muscle</tissue>
    </source>
</reference>
<organism evidence="1 2">
    <name type="scientific">Pogonophryne albipinna</name>
    <dbReference type="NCBI Taxonomy" id="1090488"/>
    <lineage>
        <taxon>Eukaryota</taxon>
        <taxon>Metazoa</taxon>
        <taxon>Chordata</taxon>
        <taxon>Craniata</taxon>
        <taxon>Vertebrata</taxon>
        <taxon>Euteleostomi</taxon>
        <taxon>Actinopterygii</taxon>
        <taxon>Neopterygii</taxon>
        <taxon>Teleostei</taxon>
        <taxon>Neoteleostei</taxon>
        <taxon>Acanthomorphata</taxon>
        <taxon>Eupercaria</taxon>
        <taxon>Perciformes</taxon>
        <taxon>Notothenioidei</taxon>
        <taxon>Pogonophryne</taxon>
    </lineage>
</organism>
<evidence type="ECO:0000313" key="2">
    <source>
        <dbReference type="Proteomes" id="UP001219934"/>
    </source>
</evidence>
<evidence type="ECO:0000313" key="1">
    <source>
        <dbReference type="EMBL" id="KAJ4933052.1"/>
    </source>
</evidence>
<name>A0AAD6AYF8_9TELE</name>
<protein>
    <submittedName>
        <fullName evidence="1">Uncharacterized protein</fullName>
    </submittedName>
</protein>